<accession>B8HNB9</accession>
<name>B8HNB9_CYAP4</name>
<evidence type="ECO:0000256" key="1">
    <source>
        <dbReference type="SAM" id="MobiDB-lite"/>
    </source>
</evidence>
<dbReference type="KEGG" id="cyn:Cyan7425_4948"/>
<proteinExistence type="predicted"/>
<reference evidence="2" key="1">
    <citation type="submission" date="2009-01" db="EMBL/GenBank/DDBJ databases">
        <title>Complete sequence of chromosome Cyanothece sp. PCC 7425.</title>
        <authorList>
            <consortium name="US DOE Joint Genome Institute"/>
            <person name="Lucas S."/>
            <person name="Copeland A."/>
            <person name="Lapidus A."/>
            <person name="Glavina del Rio T."/>
            <person name="Dalin E."/>
            <person name="Tice H."/>
            <person name="Bruce D."/>
            <person name="Goodwin L."/>
            <person name="Pitluck S."/>
            <person name="Sims D."/>
            <person name="Meineke L."/>
            <person name="Brettin T."/>
            <person name="Detter J.C."/>
            <person name="Han C."/>
            <person name="Larimer F."/>
            <person name="Land M."/>
            <person name="Hauser L."/>
            <person name="Kyrpides N."/>
            <person name="Ovchinnikova G."/>
            <person name="Liberton M."/>
            <person name="Stoeckel J."/>
            <person name="Banerjee A."/>
            <person name="Singh A."/>
            <person name="Page L."/>
            <person name="Sato H."/>
            <person name="Zhao L."/>
            <person name="Sherman L."/>
            <person name="Pakrasi H."/>
            <person name="Richardson P."/>
        </authorList>
    </citation>
    <scope>NUCLEOTIDE SEQUENCE</scope>
    <source>
        <strain evidence="2">PCC 7425</strain>
    </source>
</reference>
<evidence type="ECO:0000313" key="2">
    <source>
        <dbReference type="EMBL" id="ACL47246.1"/>
    </source>
</evidence>
<sequence>MGSDLYARLPSSEELLSSDETPMDSNKAQNFLPKSLLFLLKPL</sequence>
<dbReference type="AlphaFoldDB" id="B8HNB9"/>
<dbReference type="EMBL" id="CP001344">
    <property type="protein sequence ID" value="ACL47246.1"/>
    <property type="molecule type" value="Genomic_DNA"/>
</dbReference>
<organism evidence="2">
    <name type="scientific">Cyanothece sp. (strain PCC 7425 / ATCC 29141)</name>
    <dbReference type="NCBI Taxonomy" id="395961"/>
    <lineage>
        <taxon>Bacteria</taxon>
        <taxon>Bacillati</taxon>
        <taxon>Cyanobacteriota</taxon>
        <taxon>Cyanophyceae</taxon>
        <taxon>Gomontiellales</taxon>
        <taxon>Cyanothecaceae</taxon>
        <taxon>Cyanothece</taxon>
    </lineage>
</organism>
<feature type="region of interest" description="Disordered" evidence="1">
    <location>
        <begin position="1"/>
        <end position="27"/>
    </location>
</feature>
<dbReference type="STRING" id="395961.Cyan7425_4948"/>
<dbReference type="HOGENOM" id="CLU_3232513_0_0_3"/>
<gene>
    <name evidence="2" type="ordered locus">Cyan7425_4948</name>
</gene>
<protein>
    <submittedName>
        <fullName evidence="2">Uncharacterized protein</fullName>
    </submittedName>
</protein>